<dbReference type="Gene3D" id="1.20.1070.10">
    <property type="entry name" value="Rhodopsin 7-helix transmembrane proteins"/>
    <property type="match status" value="1"/>
</dbReference>
<keyword evidence="12" id="KW-1185">Reference proteome</keyword>
<dbReference type="GO" id="GO:0005886">
    <property type="term" value="C:plasma membrane"/>
    <property type="evidence" value="ECO:0007669"/>
    <property type="project" value="TreeGrafter"/>
</dbReference>
<evidence type="ECO:0000256" key="9">
    <source>
        <dbReference type="SAM" id="Phobius"/>
    </source>
</evidence>
<evidence type="ECO:0000256" key="2">
    <source>
        <dbReference type="ARBA" id="ARBA00022692"/>
    </source>
</evidence>
<feature type="transmembrane region" description="Helical" evidence="9">
    <location>
        <begin position="39"/>
        <end position="65"/>
    </location>
</feature>
<feature type="domain" description="G-protein coupled receptors family 1 profile" evidence="10">
    <location>
        <begin position="58"/>
        <end position="369"/>
    </location>
</feature>
<organism evidence="11 12">
    <name type="scientific">Dreissena polymorpha</name>
    <name type="common">Zebra mussel</name>
    <name type="synonym">Mytilus polymorpha</name>
    <dbReference type="NCBI Taxonomy" id="45954"/>
    <lineage>
        <taxon>Eukaryota</taxon>
        <taxon>Metazoa</taxon>
        <taxon>Spiralia</taxon>
        <taxon>Lophotrochozoa</taxon>
        <taxon>Mollusca</taxon>
        <taxon>Bivalvia</taxon>
        <taxon>Autobranchia</taxon>
        <taxon>Heteroconchia</taxon>
        <taxon>Euheterodonta</taxon>
        <taxon>Imparidentia</taxon>
        <taxon>Neoheterodontei</taxon>
        <taxon>Myida</taxon>
        <taxon>Dreissenoidea</taxon>
        <taxon>Dreissenidae</taxon>
        <taxon>Dreissena</taxon>
    </lineage>
</organism>
<feature type="transmembrane region" description="Helical" evidence="9">
    <location>
        <begin position="77"/>
        <end position="95"/>
    </location>
</feature>
<dbReference type="OrthoDB" id="5975336at2759"/>
<dbReference type="InterPro" id="IPR000276">
    <property type="entry name" value="GPCR_Rhodpsn"/>
</dbReference>
<protein>
    <recommendedName>
        <fullName evidence="10">G-protein coupled receptors family 1 profile domain-containing protein</fullName>
    </recommendedName>
</protein>
<evidence type="ECO:0000256" key="6">
    <source>
        <dbReference type="ARBA" id="ARBA00023170"/>
    </source>
</evidence>
<keyword evidence="2 9" id="KW-0812">Transmembrane</keyword>
<feature type="transmembrane region" description="Helical" evidence="9">
    <location>
        <begin position="107"/>
        <end position="133"/>
    </location>
</feature>
<gene>
    <name evidence="11" type="ORF">DPMN_167967</name>
</gene>
<evidence type="ECO:0000256" key="7">
    <source>
        <dbReference type="ARBA" id="ARBA00023224"/>
    </source>
</evidence>
<comment type="caution">
    <text evidence="11">The sequence shown here is derived from an EMBL/GenBank/DDBJ whole genome shotgun (WGS) entry which is preliminary data.</text>
</comment>
<feature type="transmembrane region" description="Helical" evidence="9">
    <location>
        <begin position="153"/>
        <end position="175"/>
    </location>
</feature>
<feature type="region of interest" description="Disordered" evidence="8">
    <location>
        <begin position="275"/>
        <end position="300"/>
    </location>
</feature>
<evidence type="ECO:0000256" key="1">
    <source>
        <dbReference type="ARBA" id="ARBA00004141"/>
    </source>
</evidence>
<feature type="transmembrane region" description="Helical" evidence="9">
    <location>
        <begin position="349"/>
        <end position="372"/>
    </location>
</feature>
<dbReference type="PRINTS" id="PR00237">
    <property type="entry name" value="GPCRRHODOPSN"/>
</dbReference>
<evidence type="ECO:0000313" key="12">
    <source>
        <dbReference type="Proteomes" id="UP000828390"/>
    </source>
</evidence>
<dbReference type="Proteomes" id="UP000828390">
    <property type="component" value="Unassembled WGS sequence"/>
</dbReference>
<evidence type="ECO:0000256" key="8">
    <source>
        <dbReference type="SAM" id="MobiDB-lite"/>
    </source>
</evidence>
<evidence type="ECO:0000256" key="3">
    <source>
        <dbReference type="ARBA" id="ARBA00022989"/>
    </source>
</evidence>
<evidence type="ECO:0000256" key="4">
    <source>
        <dbReference type="ARBA" id="ARBA00023040"/>
    </source>
</evidence>
<reference evidence="11" key="2">
    <citation type="submission" date="2020-11" db="EMBL/GenBank/DDBJ databases">
        <authorList>
            <person name="McCartney M.A."/>
            <person name="Auch B."/>
            <person name="Kono T."/>
            <person name="Mallez S."/>
            <person name="Becker A."/>
            <person name="Gohl D.M."/>
            <person name="Silverstein K.A.T."/>
            <person name="Koren S."/>
            <person name="Bechman K.B."/>
            <person name="Herman A."/>
            <person name="Abrahante J.E."/>
            <person name="Garbe J."/>
        </authorList>
    </citation>
    <scope>NUCLEOTIDE SEQUENCE</scope>
    <source>
        <strain evidence="11">Duluth1</strain>
        <tissue evidence="11">Whole animal</tissue>
    </source>
</reference>
<evidence type="ECO:0000313" key="11">
    <source>
        <dbReference type="EMBL" id="KAH3789779.1"/>
    </source>
</evidence>
<comment type="subcellular location">
    <subcellularLocation>
        <location evidence="1">Membrane</location>
        <topology evidence="1">Multi-pass membrane protein</topology>
    </subcellularLocation>
</comment>
<feature type="compositionally biased region" description="Basic and acidic residues" evidence="8">
    <location>
        <begin position="283"/>
        <end position="295"/>
    </location>
</feature>
<keyword evidence="6" id="KW-0675">Receptor</keyword>
<keyword evidence="5 9" id="KW-0472">Membrane</keyword>
<keyword evidence="3 9" id="KW-1133">Transmembrane helix</keyword>
<sequence>MAAPEPQQGYITQIFVYMEQENNTSFDFTRPYIRHSMRYVYPLFMFLYGIVGLVGFVGNVAMLIVMGKRSLYHDETYFFIGNLAFSDLIKCLFVLPISLANMLVQNWIFGSFLCFFLPMIQFFPIHASMLTFLMIAIDRYRLIVNPFKPRVPAGLCIIATWVGAICVVLPHAVYIKYIDLGALLGKKFSGVGICYVNMEKHIEEYFRAMFVTLYALPLAIIGFLFVKISAEIKSKETAPVIVHYRIGNNAQTPRTSEQTEDIGSKVTWATNSGRRLANPESASPRHKEYTERPTQDSDDDIDLAKEKTAQNYLISMVTFFAICWCPMYILILVHYFVHENADNTGHIDVTFMTFAWFGYLSTCVNPILFASWRMPSETKDRLKGYFRFSNRRRSSSQISRTEVSESLIVSTTSSPRVARMAIQPKVKVTLKKNEFSPNRTGIMV</sequence>
<keyword evidence="7" id="KW-0807">Transducer</keyword>
<dbReference type="PANTHER" id="PTHR24238:SF69">
    <property type="entry name" value="G-PROTEIN COUPLED RECEPTOR 165"/>
    <property type="match status" value="1"/>
</dbReference>
<dbReference type="Pfam" id="PF00001">
    <property type="entry name" value="7tm_1"/>
    <property type="match status" value="1"/>
</dbReference>
<reference evidence="11" key="1">
    <citation type="journal article" date="2019" name="bioRxiv">
        <title>The Genome of the Zebra Mussel, Dreissena polymorpha: A Resource for Invasive Species Research.</title>
        <authorList>
            <person name="McCartney M.A."/>
            <person name="Auch B."/>
            <person name="Kono T."/>
            <person name="Mallez S."/>
            <person name="Zhang Y."/>
            <person name="Obille A."/>
            <person name="Becker A."/>
            <person name="Abrahante J.E."/>
            <person name="Garbe J."/>
            <person name="Badalamenti J.P."/>
            <person name="Herman A."/>
            <person name="Mangelson H."/>
            <person name="Liachko I."/>
            <person name="Sullivan S."/>
            <person name="Sone E.D."/>
            <person name="Koren S."/>
            <person name="Silverstein K.A.T."/>
            <person name="Beckman K.B."/>
            <person name="Gohl D.M."/>
        </authorList>
    </citation>
    <scope>NUCLEOTIDE SEQUENCE</scope>
    <source>
        <strain evidence="11">Duluth1</strain>
        <tissue evidence="11">Whole animal</tissue>
    </source>
</reference>
<feature type="transmembrane region" description="Helical" evidence="9">
    <location>
        <begin position="312"/>
        <end position="337"/>
    </location>
</feature>
<feature type="transmembrane region" description="Helical" evidence="9">
    <location>
        <begin position="205"/>
        <end position="226"/>
    </location>
</feature>
<dbReference type="EMBL" id="JAIWYP010000008">
    <property type="protein sequence ID" value="KAH3789779.1"/>
    <property type="molecule type" value="Genomic_DNA"/>
</dbReference>
<evidence type="ECO:0000256" key="5">
    <source>
        <dbReference type="ARBA" id="ARBA00023136"/>
    </source>
</evidence>
<dbReference type="AlphaFoldDB" id="A0A9D4F1T5"/>
<accession>A0A9D4F1T5</accession>
<dbReference type="PANTHER" id="PTHR24238">
    <property type="entry name" value="G-PROTEIN COUPLED RECEPTOR"/>
    <property type="match status" value="1"/>
</dbReference>
<name>A0A9D4F1T5_DREPO</name>
<dbReference type="PROSITE" id="PS50262">
    <property type="entry name" value="G_PROTEIN_RECEP_F1_2"/>
    <property type="match status" value="1"/>
</dbReference>
<dbReference type="GO" id="GO:0008188">
    <property type="term" value="F:neuropeptide receptor activity"/>
    <property type="evidence" value="ECO:0007669"/>
    <property type="project" value="TreeGrafter"/>
</dbReference>
<dbReference type="SUPFAM" id="SSF81321">
    <property type="entry name" value="Family A G protein-coupled receptor-like"/>
    <property type="match status" value="1"/>
</dbReference>
<keyword evidence="4" id="KW-0297">G-protein coupled receptor</keyword>
<proteinExistence type="predicted"/>
<evidence type="ECO:0000259" key="10">
    <source>
        <dbReference type="PROSITE" id="PS50262"/>
    </source>
</evidence>
<dbReference type="InterPro" id="IPR017452">
    <property type="entry name" value="GPCR_Rhodpsn_7TM"/>
</dbReference>